<dbReference type="InterPro" id="IPR011701">
    <property type="entry name" value="MFS"/>
</dbReference>
<feature type="region of interest" description="Disordered" evidence="5">
    <location>
        <begin position="1"/>
        <end position="66"/>
    </location>
</feature>
<feature type="transmembrane region" description="Helical" evidence="6">
    <location>
        <begin position="150"/>
        <end position="170"/>
    </location>
</feature>
<feature type="transmembrane region" description="Helical" evidence="6">
    <location>
        <begin position="121"/>
        <end position="143"/>
    </location>
</feature>
<dbReference type="PANTHER" id="PTHR23501">
    <property type="entry name" value="MAJOR FACILITATOR SUPERFAMILY"/>
    <property type="match status" value="1"/>
</dbReference>
<feature type="transmembrane region" description="Helical" evidence="6">
    <location>
        <begin position="394"/>
        <end position="412"/>
    </location>
</feature>
<keyword evidence="9" id="KW-1185">Reference proteome</keyword>
<dbReference type="Gene3D" id="1.20.1250.20">
    <property type="entry name" value="MFS general substrate transporter like domains"/>
    <property type="match status" value="2"/>
</dbReference>
<feature type="transmembrane region" description="Helical" evidence="6">
    <location>
        <begin position="419"/>
        <end position="439"/>
    </location>
</feature>
<dbReference type="PANTHER" id="PTHR23501:SF198">
    <property type="entry name" value="AZOLE RESISTANCE PROTEIN 1-RELATED"/>
    <property type="match status" value="1"/>
</dbReference>
<feature type="transmembrane region" description="Helical" evidence="6">
    <location>
        <begin position="85"/>
        <end position="109"/>
    </location>
</feature>
<evidence type="ECO:0000256" key="5">
    <source>
        <dbReference type="SAM" id="MobiDB-lite"/>
    </source>
</evidence>
<sequence>MADNPIGSTHALGEKNNDSLAVDDDDNNNNNDNNDSSSDDNHTLNDADANDNTVKNNDAIDVPAPDAPVDVPATPYELTGLPLTLVIAGLSMSIFLLSLDSSIVATAIPRITAEFHSTGDISWYGSAYSFAMCALQPLAGSVFMNFNMKASFFLSLGIFEVGSLLCALAFNSPMLIVGRALAGIGAAGCFTGAFCIVAVCLPLEKRAPLVGVLQSTFGIATIIGPVLGGVFTQHATWRWCFWINLPLGAVTIVTLFFFFKPPQEEQQDPSSKPHHSPLQKILGFDLLGLLAFAPAVVMLLMAVQWGGTKFAWSSATIIGLFVGGGVLAVLFMLWEWRQGDRAMIPPRLILERSMFFSCTCEFFAMGAVYISIYYLPEWFQVVKGASSTQSGVMYLPLALSDVFAAIATGMTLKFVGYPNAYIILGCALMSVGCGLLSTLGTTTGSAHWIPFQILQGLGAGMTVSMPYVATQAVLAPADIPVGTATLQCFQFFGASVLLALAQCVFQNKLVARLGALHFDEQAIQAILDAGSAGVRTVVSSDDLPSALDAYNFAITKTFYIATAVAAVGLLISLGIRWKSIKPPKEMVPGVQAEAGKAAE</sequence>
<evidence type="ECO:0000256" key="2">
    <source>
        <dbReference type="ARBA" id="ARBA00022692"/>
    </source>
</evidence>
<dbReference type="SUPFAM" id="SSF103473">
    <property type="entry name" value="MFS general substrate transporter"/>
    <property type="match status" value="1"/>
</dbReference>
<dbReference type="Pfam" id="PF07690">
    <property type="entry name" value="MFS_1"/>
    <property type="match status" value="1"/>
</dbReference>
<protein>
    <recommendedName>
        <fullName evidence="7">Major facilitator superfamily (MFS) profile domain-containing protein</fullName>
    </recommendedName>
</protein>
<dbReference type="CDD" id="cd17502">
    <property type="entry name" value="MFS_Azr1_MDR_like"/>
    <property type="match status" value="1"/>
</dbReference>
<feature type="transmembrane region" description="Helical" evidence="6">
    <location>
        <begin position="311"/>
        <end position="334"/>
    </location>
</feature>
<dbReference type="EMBL" id="CAWUHB010000012">
    <property type="protein sequence ID" value="CAK7216961.1"/>
    <property type="molecule type" value="Genomic_DNA"/>
</dbReference>
<keyword evidence="2 6" id="KW-0812">Transmembrane</keyword>
<feature type="transmembrane region" description="Helical" evidence="6">
    <location>
        <begin position="558"/>
        <end position="577"/>
    </location>
</feature>
<evidence type="ECO:0000313" key="9">
    <source>
        <dbReference type="Proteomes" id="UP001642405"/>
    </source>
</evidence>
<keyword evidence="3 6" id="KW-1133">Transmembrane helix</keyword>
<feature type="domain" description="Major facilitator superfamily (MFS) profile" evidence="7">
    <location>
        <begin position="86"/>
        <end position="580"/>
    </location>
</feature>
<feature type="transmembrane region" description="Helical" evidence="6">
    <location>
        <begin position="215"/>
        <end position="235"/>
    </location>
</feature>
<keyword evidence="4 6" id="KW-0472">Membrane</keyword>
<feature type="transmembrane region" description="Helical" evidence="6">
    <location>
        <begin position="281"/>
        <end position="305"/>
    </location>
</feature>
<feature type="transmembrane region" description="Helical" evidence="6">
    <location>
        <begin position="354"/>
        <end position="374"/>
    </location>
</feature>
<proteinExistence type="predicted"/>
<dbReference type="PROSITE" id="PS50850">
    <property type="entry name" value="MFS"/>
    <property type="match status" value="1"/>
</dbReference>
<evidence type="ECO:0000256" key="1">
    <source>
        <dbReference type="ARBA" id="ARBA00004141"/>
    </source>
</evidence>
<dbReference type="Proteomes" id="UP001642405">
    <property type="component" value="Unassembled WGS sequence"/>
</dbReference>
<comment type="subcellular location">
    <subcellularLocation>
        <location evidence="1">Membrane</location>
        <topology evidence="1">Multi-pass membrane protein</topology>
    </subcellularLocation>
</comment>
<name>A0ABP0BBQ2_9PEZI</name>
<organism evidence="8 9">
    <name type="scientific">Sporothrix curviconia</name>
    <dbReference type="NCBI Taxonomy" id="1260050"/>
    <lineage>
        <taxon>Eukaryota</taxon>
        <taxon>Fungi</taxon>
        <taxon>Dikarya</taxon>
        <taxon>Ascomycota</taxon>
        <taxon>Pezizomycotina</taxon>
        <taxon>Sordariomycetes</taxon>
        <taxon>Sordariomycetidae</taxon>
        <taxon>Ophiostomatales</taxon>
        <taxon>Ophiostomataceae</taxon>
        <taxon>Sporothrix</taxon>
    </lineage>
</organism>
<dbReference type="InterPro" id="IPR036259">
    <property type="entry name" value="MFS_trans_sf"/>
</dbReference>
<evidence type="ECO:0000256" key="4">
    <source>
        <dbReference type="ARBA" id="ARBA00023136"/>
    </source>
</evidence>
<reference evidence="8 9" key="1">
    <citation type="submission" date="2024-01" db="EMBL/GenBank/DDBJ databases">
        <authorList>
            <person name="Allen C."/>
            <person name="Tagirdzhanova G."/>
        </authorList>
    </citation>
    <scope>NUCLEOTIDE SEQUENCE [LARGE SCALE GENOMIC DNA]</scope>
</reference>
<accession>A0ABP0BBQ2</accession>
<gene>
    <name evidence="8" type="ORF">SCUCBS95973_002990</name>
</gene>
<evidence type="ECO:0000259" key="7">
    <source>
        <dbReference type="PROSITE" id="PS50850"/>
    </source>
</evidence>
<feature type="transmembrane region" description="Helical" evidence="6">
    <location>
        <begin position="241"/>
        <end position="260"/>
    </location>
</feature>
<evidence type="ECO:0000256" key="3">
    <source>
        <dbReference type="ARBA" id="ARBA00022989"/>
    </source>
</evidence>
<dbReference type="InterPro" id="IPR020846">
    <property type="entry name" value="MFS_dom"/>
</dbReference>
<comment type="caution">
    <text evidence="8">The sequence shown here is derived from an EMBL/GenBank/DDBJ whole genome shotgun (WGS) entry which is preliminary data.</text>
</comment>
<feature type="transmembrane region" description="Helical" evidence="6">
    <location>
        <begin position="176"/>
        <end position="203"/>
    </location>
</feature>
<evidence type="ECO:0000256" key="6">
    <source>
        <dbReference type="SAM" id="Phobius"/>
    </source>
</evidence>
<evidence type="ECO:0000313" key="8">
    <source>
        <dbReference type="EMBL" id="CAK7216961.1"/>
    </source>
</evidence>